<dbReference type="InterPro" id="IPR027417">
    <property type="entry name" value="P-loop_NTPase"/>
</dbReference>
<name>A0ABT9D9I6_9CELL</name>
<dbReference type="PROSITE" id="PS50893">
    <property type="entry name" value="ABC_TRANSPORTER_2"/>
    <property type="match status" value="1"/>
</dbReference>
<dbReference type="InterPro" id="IPR011527">
    <property type="entry name" value="ABC1_TM_dom"/>
</dbReference>
<dbReference type="SUPFAM" id="SSF52540">
    <property type="entry name" value="P-loop containing nucleoside triphosphate hydrolases"/>
    <property type="match status" value="1"/>
</dbReference>
<dbReference type="PANTHER" id="PTHR43394">
    <property type="entry name" value="ATP-DEPENDENT PERMEASE MDL1, MITOCHONDRIAL"/>
    <property type="match status" value="1"/>
</dbReference>
<dbReference type="Pfam" id="PF00664">
    <property type="entry name" value="ABC_membrane"/>
    <property type="match status" value="1"/>
</dbReference>
<evidence type="ECO:0000256" key="5">
    <source>
        <dbReference type="ARBA" id="ARBA00022989"/>
    </source>
</evidence>
<evidence type="ECO:0000256" key="7">
    <source>
        <dbReference type="SAM" id="Phobius"/>
    </source>
</evidence>
<evidence type="ECO:0000256" key="3">
    <source>
        <dbReference type="ARBA" id="ARBA00022741"/>
    </source>
</evidence>
<evidence type="ECO:0000259" key="8">
    <source>
        <dbReference type="PROSITE" id="PS50893"/>
    </source>
</evidence>
<evidence type="ECO:0000313" key="11">
    <source>
        <dbReference type="Proteomes" id="UP001232536"/>
    </source>
</evidence>
<feature type="transmembrane region" description="Helical" evidence="7">
    <location>
        <begin position="27"/>
        <end position="51"/>
    </location>
</feature>
<keyword evidence="4 10" id="KW-0067">ATP-binding</keyword>
<dbReference type="Pfam" id="PF00005">
    <property type="entry name" value="ABC_tran"/>
    <property type="match status" value="1"/>
</dbReference>
<feature type="domain" description="ABC transmembrane type-1" evidence="9">
    <location>
        <begin position="32"/>
        <end position="317"/>
    </location>
</feature>
<accession>A0ABT9D9I6</accession>
<dbReference type="EMBL" id="JAUQYP010000001">
    <property type="protein sequence ID" value="MDO8107568.1"/>
    <property type="molecule type" value="Genomic_DNA"/>
</dbReference>
<feature type="transmembrane region" description="Helical" evidence="7">
    <location>
        <begin position="255"/>
        <end position="276"/>
    </location>
</feature>
<reference evidence="10 11" key="1">
    <citation type="submission" date="2023-07" db="EMBL/GenBank/DDBJ databases">
        <title>Description of novel actinomycetes strains, isolated from tidal flat sediment.</title>
        <authorList>
            <person name="Lu C."/>
        </authorList>
    </citation>
    <scope>NUCLEOTIDE SEQUENCE [LARGE SCALE GENOMIC DNA]</scope>
    <source>
        <strain evidence="10 11">SYSU T00b441</strain>
    </source>
</reference>
<evidence type="ECO:0000259" key="9">
    <source>
        <dbReference type="PROSITE" id="PS50929"/>
    </source>
</evidence>
<dbReference type="GO" id="GO:0005524">
    <property type="term" value="F:ATP binding"/>
    <property type="evidence" value="ECO:0007669"/>
    <property type="project" value="UniProtKB-KW"/>
</dbReference>
<dbReference type="InterPro" id="IPR003593">
    <property type="entry name" value="AAA+_ATPase"/>
</dbReference>
<dbReference type="PROSITE" id="PS50929">
    <property type="entry name" value="ABC_TM1F"/>
    <property type="match status" value="1"/>
</dbReference>
<keyword evidence="2 7" id="KW-0812">Transmembrane</keyword>
<dbReference type="InterPro" id="IPR036640">
    <property type="entry name" value="ABC1_TM_sf"/>
</dbReference>
<evidence type="ECO:0000313" key="10">
    <source>
        <dbReference type="EMBL" id="MDO8107568.1"/>
    </source>
</evidence>
<proteinExistence type="predicted"/>
<feature type="transmembrane region" description="Helical" evidence="7">
    <location>
        <begin position="151"/>
        <end position="170"/>
    </location>
</feature>
<dbReference type="RefSeq" id="WP_304601187.1">
    <property type="nucleotide sequence ID" value="NZ_JAUQYP010000001.1"/>
</dbReference>
<keyword evidence="11" id="KW-1185">Reference proteome</keyword>
<sequence>MSVRLDAQDRRGALLVLRRGLQVSPELVQGGVVTLLLAVAAAAGRVVVPLAVQQTVDTVILATGAVPGDRLGLLVGAAAVGLVVTGVCTALVNVRLFRSSEAGLARLRVTAFRRVHDLSALTQGTERRGSLVSRVTTDVDTISQFVQWGGIQLLVSVLQLLAATVLMAVWSWQLTVLVWVAFLPLLLVVRPAQRRVSAAYARVRLAMGAMLGAISEAVVGAETVRAYGVAGRTQRRIDASIRHTRDAQVGAQTRVATVFSAGVLVANAVLAVVVVAGTLLGVAGSLTAGRLLGFLFLVQLFTGPVQMATEILNELQNALAGWRRVLGVIDTEVDVADPEHGGRASVRGAARVDLEGVEFAYPDGPTVLHDVSLHVPATSRVAVVGATGSGKTTMAKLVARLVDPARGRVLLDGVDLRDLSLATLRERVVLVPQEGFLFDGTVAENVLYGARGGAVADVAAVFAELGLADWLASMPDGLQTQVGQRGERLSAGERQLVSLARAHLAGADLLVLDEATSAVDPATEVRIAVALEELTAGRTTLTIAHRLSTAEAADLVVVVADGRVVQVGPHHELLAQDGPYAAMHDAWLAQTR</sequence>
<organism evidence="10 11">
    <name type="scientific">Actinotalea lenta</name>
    <dbReference type="NCBI Taxonomy" id="3064654"/>
    <lineage>
        <taxon>Bacteria</taxon>
        <taxon>Bacillati</taxon>
        <taxon>Actinomycetota</taxon>
        <taxon>Actinomycetes</taxon>
        <taxon>Micrococcales</taxon>
        <taxon>Cellulomonadaceae</taxon>
        <taxon>Actinotalea</taxon>
    </lineage>
</organism>
<evidence type="ECO:0000256" key="4">
    <source>
        <dbReference type="ARBA" id="ARBA00022840"/>
    </source>
</evidence>
<protein>
    <submittedName>
        <fullName evidence="10">ABC transporter ATP-binding protein</fullName>
    </submittedName>
</protein>
<dbReference type="CDD" id="cd07346">
    <property type="entry name" value="ABC_6TM_exporters"/>
    <property type="match status" value="1"/>
</dbReference>
<feature type="domain" description="ABC transporter" evidence="8">
    <location>
        <begin position="352"/>
        <end position="586"/>
    </location>
</feature>
<feature type="transmembrane region" description="Helical" evidence="7">
    <location>
        <begin position="176"/>
        <end position="192"/>
    </location>
</feature>
<gene>
    <name evidence="10" type="ORF">Q6348_10215</name>
</gene>
<evidence type="ECO:0000256" key="2">
    <source>
        <dbReference type="ARBA" id="ARBA00022692"/>
    </source>
</evidence>
<dbReference type="InterPro" id="IPR003439">
    <property type="entry name" value="ABC_transporter-like_ATP-bd"/>
</dbReference>
<dbReference type="SMART" id="SM00382">
    <property type="entry name" value="AAA"/>
    <property type="match status" value="1"/>
</dbReference>
<dbReference type="SUPFAM" id="SSF90123">
    <property type="entry name" value="ABC transporter transmembrane region"/>
    <property type="match status" value="1"/>
</dbReference>
<dbReference type="Gene3D" id="1.20.1560.10">
    <property type="entry name" value="ABC transporter type 1, transmembrane domain"/>
    <property type="match status" value="1"/>
</dbReference>
<comment type="subcellular location">
    <subcellularLocation>
        <location evidence="1">Cell membrane</location>
        <topology evidence="1">Multi-pass membrane protein</topology>
    </subcellularLocation>
</comment>
<dbReference type="InterPro" id="IPR039421">
    <property type="entry name" value="Type_1_exporter"/>
</dbReference>
<keyword evidence="5 7" id="KW-1133">Transmembrane helix</keyword>
<dbReference type="Gene3D" id="3.40.50.300">
    <property type="entry name" value="P-loop containing nucleotide triphosphate hydrolases"/>
    <property type="match status" value="1"/>
</dbReference>
<dbReference type="PANTHER" id="PTHR43394:SF1">
    <property type="entry name" value="ATP-BINDING CASSETTE SUB-FAMILY B MEMBER 10, MITOCHONDRIAL"/>
    <property type="match status" value="1"/>
</dbReference>
<keyword evidence="3" id="KW-0547">Nucleotide-binding</keyword>
<keyword evidence="6 7" id="KW-0472">Membrane</keyword>
<evidence type="ECO:0000256" key="1">
    <source>
        <dbReference type="ARBA" id="ARBA00004651"/>
    </source>
</evidence>
<dbReference type="Proteomes" id="UP001232536">
    <property type="component" value="Unassembled WGS sequence"/>
</dbReference>
<evidence type="ECO:0000256" key="6">
    <source>
        <dbReference type="ARBA" id="ARBA00023136"/>
    </source>
</evidence>
<feature type="transmembrane region" description="Helical" evidence="7">
    <location>
        <begin position="71"/>
        <end position="92"/>
    </location>
</feature>
<comment type="caution">
    <text evidence="10">The sequence shown here is derived from an EMBL/GenBank/DDBJ whole genome shotgun (WGS) entry which is preliminary data.</text>
</comment>